<name>A0A6J1SDN5_FRAOC</name>
<dbReference type="GeneID" id="113207108"/>
<evidence type="ECO:0000313" key="3">
    <source>
        <dbReference type="Proteomes" id="UP000504606"/>
    </source>
</evidence>
<sequence>MVRLVFVVALSVVVLSGCAFAGFEGHVQNKFIVTFNIVPDIFGLFAYYTMPRTVKEAKHDGFAHAAERGDKTTIWCRKGDHRVCVLFDEQGSVAGIQLSVEAKEIDNSGAPLDIASIPEWRKDTLLGLDVYANTAFFVSKAILDAGGRAISSDTLTAPEGIYILQTDAEGVETGRLHVSNDQSDAESAGFVEQNCFYGMGKHYFQDLTKETVCQKHRPYFILYGPKTKKMNGFGFAEFGKPTQGRGWFEAPPSSVAKAIAPNSPECLTQWTDQYGLFTFHVYFVARPYFTTC</sequence>
<feature type="chain" id="PRO_5026737031" evidence="2">
    <location>
        <begin position="22"/>
        <end position="292"/>
    </location>
</feature>
<feature type="signal peptide" evidence="2">
    <location>
        <begin position="1"/>
        <end position="21"/>
    </location>
</feature>
<dbReference type="AlphaFoldDB" id="A0A6J1SDN5"/>
<accession>A0A6J1SDN5</accession>
<dbReference type="KEGG" id="foc:113207108"/>
<gene>
    <name evidence="4" type="primary">LOC113207108</name>
</gene>
<dbReference type="OrthoDB" id="7771330at2759"/>
<feature type="transmembrane region" description="Helical" evidence="1">
    <location>
        <begin position="31"/>
        <end position="50"/>
    </location>
</feature>
<evidence type="ECO:0000256" key="2">
    <source>
        <dbReference type="SAM" id="SignalP"/>
    </source>
</evidence>
<keyword evidence="1" id="KW-0472">Membrane</keyword>
<evidence type="ECO:0000256" key="1">
    <source>
        <dbReference type="SAM" id="Phobius"/>
    </source>
</evidence>
<organism evidence="3 4">
    <name type="scientific">Frankliniella occidentalis</name>
    <name type="common">Western flower thrips</name>
    <name type="synonym">Euthrips occidentalis</name>
    <dbReference type="NCBI Taxonomy" id="133901"/>
    <lineage>
        <taxon>Eukaryota</taxon>
        <taxon>Metazoa</taxon>
        <taxon>Ecdysozoa</taxon>
        <taxon>Arthropoda</taxon>
        <taxon>Hexapoda</taxon>
        <taxon>Insecta</taxon>
        <taxon>Pterygota</taxon>
        <taxon>Neoptera</taxon>
        <taxon>Paraneoptera</taxon>
        <taxon>Thysanoptera</taxon>
        <taxon>Terebrantia</taxon>
        <taxon>Thripoidea</taxon>
        <taxon>Thripidae</taxon>
        <taxon>Frankliniella</taxon>
    </lineage>
</organism>
<dbReference type="PROSITE" id="PS51257">
    <property type="entry name" value="PROKAR_LIPOPROTEIN"/>
    <property type="match status" value="1"/>
</dbReference>
<keyword evidence="2" id="KW-0732">Signal</keyword>
<keyword evidence="3" id="KW-1185">Reference proteome</keyword>
<proteinExistence type="predicted"/>
<protein>
    <submittedName>
        <fullName evidence="4">Uncharacterized protein LOC113207108</fullName>
    </submittedName>
</protein>
<keyword evidence="1" id="KW-1133">Transmembrane helix</keyword>
<evidence type="ECO:0000313" key="4">
    <source>
        <dbReference type="RefSeq" id="XP_026279284.1"/>
    </source>
</evidence>
<reference evidence="4" key="1">
    <citation type="submission" date="2025-08" db="UniProtKB">
        <authorList>
            <consortium name="RefSeq"/>
        </authorList>
    </citation>
    <scope>IDENTIFICATION</scope>
    <source>
        <tissue evidence="4">Whole organism</tissue>
    </source>
</reference>
<dbReference type="RefSeq" id="XP_026279284.1">
    <property type="nucleotide sequence ID" value="XM_026423499.2"/>
</dbReference>
<keyword evidence="1" id="KW-0812">Transmembrane</keyword>
<dbReference type="Proteomes" id="UP000504606">
    <property type="component" value="Unplaced"/>
</dbReference>